<comment type="caution">
    <text evidence="2">The sequence shown here is derived from an EMBL/GenBank/DDBJ whole genome shotgun (WGS) entry which is preliminary data.</text>
</comment>
<evidence type="ECO:0000313" key="2">
    <source>
        <dbReference type="EMBL" id="KAE8944488.1"/>
    </source>
</evidence>
<dbReference type="Proteomes" id="UP000440732">
    <property type="component" value="Unassembled WGS sequence"/>
</dbReference>
<dbReference type="Proteomes" id="UP000429523">
    <property type="component" value="Unassembled WGS sequence"/>
</dbReference>
<accession>A0A6A3FS23</accession>
<reference evidence="8 9" key="1">
    <citation type="submission" date="2018-08" db="EMBL/GenBank/DDBJ databases">
        <title>Genomic investigation of the strawberry pathogen Phytophthora fragariae indicates pathogenicity is determined by transcriptional variation in three key races.</title>
        <authorList>
            <person name="Adams T.M."/>
            <person name="Armitage A.D."/>
            <person name="Sobczyk M.K."/>
            <person name="Bates H.J."/>
            <person name="Dunwell J.M."/>
            <person name="Nellist C.F."/>
            <person name="Harrison R.J."/>
        </authorList>
    </citation>
    <scope>NUCLEOTIDE SEQUENCE [LARGE SCALE GENOMIC DNA]</scope>
    <source>
        <strain evidence="7 10">A4</strain>
        <strain evidence="5 11">BC-1</strain>
        <strain evidence="6 9">NOV-27</strain>
        <strain evidence="4 12">NOV-5</strain>
        <strain evidence="3 13">NOV-71</strain>
        <strain evidence="2 8">NOV-9</strain>
    </source>
</reference>
<keyword evidence="1" id="KW-0732">Signal</keyword>
<feature type="chain" id="PRO_5036379487" evidence="1">
    <location>
        <begin position="31"/>
        <end position="153"/>
    </location>
</feature>
<evidence type="ECO:0000313" key="3">
    <source>
        <dbReference type="EMBL" id="KAE9084083.1"/>
    </source>
</evidence>
<dbReference type="AlphaFoldDB" id="A0A6A3FS23"/>
<evidence type="ECO:0000313" key="4">
    <source>
        <dbReference type="EMBL" id="KAE9109571.1"/>
    </source>
</evidence>
<proteinExistence type="predicted"/>
<dbReference type="OrthoDB" id="10275339at2759"/>
<dbReference type="EMBL" id="QXGE01001801">
    <property type="protein sequence ID" value="KAE9288120.1"/>
    <property type="molecule type" value="Genomic_DNA"/>
</dbReference>
<evidence type="ECO:0000313" key="9">
    <source>
        <dbReference type="Proteomes" id="UP000433483"/>
    </source>
</evidence>
<protein>
    <submittedName>
        <fullName evidence="2">Uncharacterized protein</fullName>
    </submittedName>
</protein>
<evidence type="ECO:0000313" key="7">
    <source>
        <dbReference type="EMBL" id="KAE9288120.1"/>
    </source>
</evidence>
<dbReference type="EMBL" id="QXGF01000201">
    <property type="protein sequence ID" value="KAE8944488.1"/>
    <property type="molecule type" value="Genomic_DNA"/>
</dbReference>
<feature type="signal peptide" evidence="1">
    <location>
        <begin position="1"/>
        <end position="30"/>
    </location>
</feature>
<keyword evidence="9" id="KW-1185">Reference proteome</keyword>
<name>A0A6A3FS23_9STRA</name>
<evidence type="ECO:0000313" key="12">
    <source>
        <dbReference type="Proteomes" id="UP000440732"/>
    </source>
</evidence>
<dbReference type="EMBL" id="QXGA01001818">
    <property type="protein sequence ID" value="KAE9109571.1"/>
    <property type="molecule type" value="Genomic_DNA"/>
</dbReference>
<evidence type="ECO:0000313" key="10">
    <source>
        <dbReference type="Proteomes" id="UP000437068"/>
    </source>
</evidence>
<evidence type="ECO:0000256" key="1">
    <source>
        <dbReference type="SAM" id="SignalP"/>
    </source>
</evidence>
<organism evidence="2 8">
    <name type="scientific">Phytophthora fragariae</name>
    <dbReference type="NCBI Taxonomy" id="53985"/>
    <lineage>
        <taxon>Eukaryota</taxon>
        <taxon>Sar</taxon>
        <taxon>Stramenopiles</taxon>
        <taxon>Oomycota</taxon>
        <taxon>Peronosporomycetes</taxon>
        <taxon>Peronosporales</taxon>
        <taxon>Peronosporaceae</taxon>
        <taxon>Phytophthora</taxon>
    </lineage>
</organism>
<gene>
    <name evidence="7" type="ORF">PF001_g20665</name>
    <name evidence="5" type="ORF">PF002_g22254</name>
    <name evidence="6" type="ORF">PF005_g8805</name>
    <name evidence="4" type="ORF">PF006_g20642</name>
    <name evidence="3" type="ORF">PF007_g21650</name>
    <name evidence="2" type="ORF">PF009_g5818</name>
</gene>
<dbReference type="Proteomes" id="UP000440367">
    <property type="component" value="Unassembled WGS sequence"/>
</dbReference>
<evidence type="ECO:0000313" key="5">
    <source>
        <dbReference type="EMBL" id="KAE9199070.1"/>
    </source>
</evidence>
<dbReference type="Proteomes" id="UP000441208">
    <property type="component" value="Unassembled WGS sequence"/>
</dbReference>
<sequence>MNEYPETPSSNPSGTPIRLLLVLTVQLIAASESERYSMAVCHRSIALISSGANIPKQGTFTATPSSELPSVKLLRIPSNRRLRFTHALVRKDVANVGLEITSRVYASDHSFGLRQSPYGYGSQDLLHIFIAIVIVEYSCNIANTSNWGQRSLD</sequence>
<evidence type="ECO:0000313" key="11">
    <source>
        <dbReference type="Proteomes" id="UP000440367"/>
    </source>
</evidence>
<dbReference type="EMBL" id="QXFZ01001849">
    <property type="protein sequence ID" value="KAE9084083.1"/>
    <property type="molecule type" value="Genomic_DNA"/>
</dbReference>
<evidence type="ECO:0000313" key="6">
    <source>
        <dbReference type="EMBL" id="KAE9217080.1"/>
    </source>
</evidence>
<dbReference type="Proteomes" id="UP000437068">
    <property type="component" value="Unassembled WGS sequence"/>
</dbReference>
<dbReference type="EMBL" id="QXGD01001789">
    <property type="protein sequence ID" value="KAE9199070.1"/>
    <property type="molecule type" value="Genomic_DNA"/>
</dbReference>
<evidence type="ECO:0000313" key="13">
    <source>
        <dbReference type="Proteomes" id="UP000441208"/>
    </source>
</evidence>
<evidence type="ECO:0000313" key="8">
    <source>
        <dbReference type="Proteomes" id="UP000429523"/>
    </source>
</evidence>
<dbReference type="EMBL" id="QXGB01000383">
    <property type="protein sequence ID" value="KAE9217080.1"/>
    <property type="molecule type" value="Genomic_DNA"/>
</dbReference>
<dbReference type="Proteomes" id="UP000433483">
    <property type="component" value="Unassembled WGS sequence"/>
</dbReference>